<dbReference type="PRINTS" id="PR00792">
    <property type="entry name" value="PEPSIN"/>
</dbReference>
<feature type="active site" evidence="5">
    <location>
        <position position="279"/>
    </location>
</feature>
<organism evidence="10 11">
    <name type="scientific">Folsomia candida</name>
    <name type="common">Springtail</name>
    <dbReference type="NCBI Taxonomy" id="158441"/>
    <lineage>
        <taxon>Eukaryota</taxon>
        <taxon>Metazoa</taxon>
        <taxon>Ecdysozoa</taxon>
        <taxon>Arthropoda</taxon>
        <taxon>Hexapoda</taxon>
        <taxon>Collembola</taxon>
        <taxon>Entomobryomorpha</taxon>
        <taxon>Isotomoidea</taxon>
        <taxon>Isotomidae</taxon>
        <taxon>Proisotominae</taxon>
        <taxon>Folsomia</taxon>
    </lineage>
</organism>
<dbReference type="GO" id="GO:0004190">
    <property type="term" value="F:aspartic-type endopeptidase activity"/>
    <property type="evidence" value="ECO:0007669"/>
    <property type="project" value="UniProtKB-KW"/>
</dbReference>
<evidence type="ECO:0000256" key="1">
    <source>
        <dbReference type="ARBA" id="ARBA00007447"/>
    </source>
</evidence>
<gene>
    <name evidence="10" type="ORF">Fcan01_15931</name>
</gene>
<feature type="domain" description="Peptidase A1" evidence="9">
    <location>
        <begin position="56"/>
        <end position="386"/>
    </location>
</feature>
<dbReference type="Gene3D" id="2.40.70.10">
    <property type="entry name" value="Acid Proteases"/>
    <property type="match status" value="2"/>
</dbReference>
<feature type="active site" evidence="5">
    <location>
        <position position="74"/>
    </location>
</feature>
<evidence type="ECO:0000256" key="2">
    <source>
        <dbReference type="ARBA" id="ARBA00022670"/>
    </source>
</evidence>
<dbReference type="InterPro" id="IPR001969">
    <property type="entry name" value="Aspartic_peptidase_AS"/>
</dbReference>
<feature type="disulfide bond" evidence="6">
    <location>
        <begin position="87"/>
        <end position="98"/>
    </location>
</feature>
<comment type="caution">
    <text evidence="10">The sequence shown here is derived from an EMBL/GenBank/DDBJ whole genome shotgun (WGS) entry which is preliminary data.</text>
</comment>
<keyword evidence="4 7" id="KW-0378">Hydrolase</keyword>
<protein>
    <submittedName>
        <fullName evidence="10">Lysosomal aspartic protease</fullName>
    </submittedName>
</protein>
<sequence>MYKFVFFFLLLSTIVTSTPAPERKKLIRIPLTWRPRPPGDKAIGSVGLFNAQNTQYFGPVEIGTPQKTFQVVFDTGSSNLWVAAESCTGSAPSPRVACANTGLGYDSTASSTYVANGTAFHIGYGDGSQVNGTLAEESVSLGGVAITGQVFAIATTEIWSPGSTSFFSNDTVVGILGMGYASITTPTTGIATVIDNMISQGAIDSGEFSFYLARDAGSTAGGELIIGGTDATYHTADPFVYVPVTDQGYWKVVMGTITVKGNNGVTGSYCTSGCPAIIDSGTTLNIGSTSVVSSLAGKVGAVFNSSYGIYLVKCTARLALPSISIAFGGRSYSMSGTQYTLEIGDPTWCAFGFLGDDSEDFWIIGDVFMGTVYTKFDLTNNRVGFNYLKSSY</sequence>
<feature type="chain" id="PRO_5012623956" evidence="8">
    <location>
        <begin position="18"/>
        <end position="392"/>
    </location>
</feature>
<dbReference type="AlphaFoldDB" id="A0A226DXE0"/>
<dbReference type="OrthoDB" id="771136at2759"/>
<dbReference type="FunFam" id="2.40.70.10:FF:000115">
    <property type="entry name" value="Lysosomal aspartic protease"/>
    <property type="match status" value="1"/>
</dbReference>
<evidence type="ECO:0000256" key="7">
    <source>
        <dbReference type="RuleBase" id="RU000454"/>
    </source>
</evidence>
<dbReference type="PANTHER" id="PTHR47966">
    <property type="entry name" value="BETA-SITE APP-CLEAVING ENZYME, ISOFORM A-RELATED"/>
    <property type="match status" value="1"/>
</dbReference>
<dbReference type="InterPro" id="IPR001461">
    <property type="entry name" value="Aspartic_peptidase_A1"/>
</dbReference>
<evidence type="ECO:0000313" key="10">
    <source>
        <dbReference type="EMBL" id="OXA49377.1"/>
    </source>
</evidence>
<dbReference type="InterPro" id="IPR021109">
    <property type="entry name" value="Peptidase_aspartic_dom_sf"/>
</dbReference>
<comment type="similarity">
    <text evidence="1 7">Belongs to the peptidase A1 family.</text>
</comment>
<dbReference type="SUPFAM" id="SSF50630">
    <property type="entry name" value="Acid proteases"/>
    <property type="match status" value="1"/>
</dbReference>
<dbReference type="STRING" id="158441.A0A226DXE0"/>
<accession>A0A226DXE0</accession>
<keyword evidence="3 7" id="KW-0064">Aspartyl protease</keyword>
<evidence type="ECO:0000256" key="3">
    <source>
        <dbReference type="ARBA" id="ARBA00022750"/>
    </source>
</evidence>
<dbReference type="InterPro" id="IPR033121">
    <property type="entry name" value="PEPTIDASE_A1"/>
</dbReference>
<dbReference type="EMBL" id="LNIX01000010">
    <property type="protein sequence ID" value="OXA49377.1"/>
    <property type="molecule type" value="Genomic_DNA"/>
</dbReference>
<dbReference type="PANTHER" id="PTHR47966:SF51">
    <property type="entry name" value="BETA-SITE APP-CLEAVING ENZYME, ISOFORM A-RELATED"/>
    <property type="match status" value="1"/>
</dbReference>
<evidence type="ECO:0000256" key="5">
    <source>
        <dbReference type="PIRSR" id="PIRSR601461-1"/>
    </source>
</evidence>
<evidence type="ECO:0000256" key="8">
    <source>
        <dbReference type="SAM" id="SignalP"/>
    </source>
</evidence>
<keyword evidence="6" id="KW-1015">Disulfide bond</keyword>
<dbReference type="PROSITE" id="PS51767">
    <property type="entry name" value="PEPTIDASE_A1"/>
    <property type="match status" value="1"/>
</dbReference>
<name>A0A226DXE0_FOLCA</name>
<evidence type="ECO:0000259" key="9">
    <source>
        <dbReference type="PROSITE" id="PS51767"/>
    </source>
</evidence>
<dbReference type="GO" id="GO:0006508">
    <property type="term" value="P:proteolysis"/>
    <property type="evidence" value="ECO:0007669"/>
    <property type="project" value="UniProtKB-KW"/>
</dbReference>
<dbReference type="PROSITE" id="PS00141">
    <property type="entry name" value="ASP_PROTEASE"/>
    <property type="match status" value="2"/>
</dbReference>
<keyword evidence="8" id="KW-0732">Signal</keyword>
<evidence type="ECO:0000256" key="4">
    <source>
        <dbReference type="ARBA" id="ARBA00022801"/>
    </source>
</evidence>
<evidence type="ECO:0000313" key="11">
    <source>
        <dbReference type="Proteomes" id="UP000198287"/>
    </source>
</evidence>
<evidence type="ECO:0000256" key="6">
    <source>
        <dbReference type="PIRSR" id="PIRSR601461-2"/>
    </source>
</evidence>
<dbReference type="OMA" id="VACANTG"/>
<feature type="signal peptide" evidence="8">
    <location>
        <begin position="1"/>
        <end position="17"/>
    </location>
</feature>
<dbReference type="Pfam" id="PF00026">
    <property type="entry name" value="Asp"/>
    <property type="match status" value="1"/>
</dbReference>
<reference evidence="10 11" key="1">
    <citation type="submission" date="2015-12" db="EMBL/GenBank/DDBJ databases">
        <title>The genome of Folsomia candida.</title>
        <authorList>
            <person name="Faddeeva A."/>
            <person name="Derks M.F."/>
            <person name="Anvar Y."/>
            <person name="Smit S."/>
            <person name="Van Straalen N."/>
            <person name="Roelofs D."/>
        </authorList>
    </citation>
    <scope>NUCLEOTIDE SEQUENCE [LARGE SCALE GENOMIC DNA]</scope>
    <source>
        <strain evidence="10 11">VU population</strain>
        <tissue evidence="10">Whole body</tissue>
    </source>
</reference>
<keyword evidence="11" id="KW-1185">Reference proteome</keyword>
<dbReference type="Proteomes" id="UP000198287">
    <property type="component" value="Unassembled WGS sequence"/>
</dbReference>
<keyword evidence="2 7" id="KW-0645">Protease</keyword>
<proteinExistence type="inferred from homology"/>